<keyword evidence="2" id="KW-1185">Reference proteome</keyword>
<dbReference type="AlphaFoldDB" id="A0A495JR79"/>
<evidence type="ECO:0000313" key="1">
    <source>
        <dbReference type="EMBL" id="RKR90892.1"/>
    </source>
</evidence>
<comment type="caution">
    <text evidence="1">The sequence shown here is derived from an EMBL/GenBank/DDBJ whole genome shotgun (WGS) entry which is preliminary data.</text>
</comment>
<dbReference type="Proteomes" id="UP000277671">
    <property type="component" value="Unassembled WGS sequence"/>
</dbReference>
<protein>
    <submittedName>
        <fullName evidence="1">Uncharacterized protein</fullName>
    </submittedName>
</protein>
<dbReference type="RefSeq" id="WP_121159089.1">
    <property type="nucleotide sequence ID" value="NZ_RBKT01000001.1"/>
</dbReference>
<dbReference type="EMBL" id="RBKT01000001">
    <property type="protein sequence ID" value="RKR90892.1"/>
    <property type="molecule type" value="Genomic_DNA"/>
</dbReference>
<gene>
    <name evidence="1" type="ORF">BDK92_5276</name>
</gene>
<name>A0A495JR79_9ACTN</name>
<sequence>MTELWNWKIDDRMTVAEVSTALADVLGLAVVSMGAADPARLPLDAVVCDVWLRPGEFPTSVDCYGIPDGVPEVGVIAAFARRLGRPCLFVDDTLDPGRHLLVGSDGTIRPVHLDVTEDDDGDVLSNLRLCSTHSPRCRAWSQCHQSQWAPDSVVPALAAA</sequence>
<accession>A0A495JR79</accession>
<evidence type="ECO:0000313" key="2">
    <source>
        <dbReference type="Proteomes" id="UP000277671"/>
    </source>
</evidence>
<organism evidence="1 2">
    <name type="scientific">Micromonospora pisi</name>
    <dbReference type="NCBI Taxonomy" id="589240"/>
    <lineage>
        <taxon>Bacteria</taxon>
        <taxon>Bacillati</taxon>
        <taxon>Actinomycetota</taxon>
        <taxon>Actinomycetes</taxon>
        <taxon>Micromonosporales</taxon>
        <taxon>Micromonosporaceae</taxon>
        <taxon>Micromonospora</taxon>
    </lineage>
</organism>
<reference evidence="1 2" key="1">
    <citation type="submission" date="2018-10" db="EMBL/GenBank/DDBJ databases">
        <title>Sequencing the genomes of 1000 actinobacteria strains.</title>
        <authorList>
            <person name="Klenk H.-P."/>
        </authorList>
    </citation>
    <scope>NUCLEOTIDE SEQUENCE [LARGE SCALE GENOMIC DNA]</scope>
    <source>
        <strain evidence="1 2">DSM 45175</strain>
    </source>
</reference>
<proteinExistence type="predicted"/>
<dbReference type="OrthoDB" id="3385149at2"/>